<evidence type="ECO:0000313" key="2">
    <source>
        <dbReference type="Proteomes" id="UP000451565"/>
    </source>
</evidence>
<name>A0A843YW07_9BURK</name>
<accession>A0A843YW07</accession>
<protein>
    <recommendedName>
        <fullName evidence="3">DUF2185 domain-containing protein</fullName>
    </recommendedName>
</protein>
<gene>
    <name evidence="1" type="ORF">GEV47_08785</name>
</gene>
<evidence type="ECO:0008006" key="3">
    <source>
        <dbReference type="Google" id="ProtNLM"/>
    </source>
</evidence>
<reference evidence="1 2" key="1">
    <citation type="submission" date="2019-10" db="EMBL/GenBank/DDBJ databases">
        <title>Glaciimonas soli sp. nov., a psychrophilic bacterium isolated from the forest soil of a high elevation mountain in Taiwan.</title>
        <authorList>
            <person name="Wang L.-T."/>
            <person name="Shieh W.Y."/>
        </authorList>
    </citation>
    <scope>NUCLEOTIDE SEQUENCE [LARGE SCALE GENOMIC DNA]</scope>
    <source>
        <strain evidence="1 2">GS1</strain>
    </source>
</reference>
<dbReference type="AlphaFoldDB" id="A0A843YW07"/>
<proteinExistence type="predicted"/>
<sequence>MEWKFGDPPNVAVFTHRKIVDRTSSIVYVSHDQSDGAWQFLPADALDASNAALISLKNIVEIDEAIVILADLPLGWHAWRDSKEQPWQRARKSI</sequence>
<evidence type="ECO:0000313" key="1">
    <source>
        <dbReference type="EMBL" id="MQR00776.1"/>
    </source>
</evidence>
<organism evidence="1 2">
    <name type="scientific">Glaciimonas soli</name>
    <dbReference type="NCBI Taxonomy" id="2590999"/>
    <lineage>
        <taxon>Bacteria</taxon>
        <taxon>Pseudomonadati</taxon>
        <taxon>Pseudomonadota</taxon>
        <taxon>Betaproteobacteria</taxon>
        <taxon>Burkholderiales</taxon>
        <taxon>Oxalobacteraceae</taxon>
        <taxon>Glaciimonas</taxon>
    </lineage>
</organism>
<dbReference type="Proteomes" id="UP000451565">
    <property type="component" value="Unassembled WGS sequence"/>
</dbReference>
<keyword evidence="2" id="KW-1185">Reference proteome</keyword>
<dbReference type="OrthoDB" id="9793188at2"/>
<comment type="caution">
    <text evidence="1">The sequence shown here is derived from an EMBL/GenBank/DDBJ whole genome shotgun (WGS) entry which is preliminary data.</text>
</comment>
<dbReference type="EMBL" id="WINI01000004">
    <property type="protein sequence ID" value="MQR00776.1"/>
    <property type="molecule type" value="Genomic_DNA"/>
</dbReference>